<dbReference type="InterPro" id="IPR025420">
    <property type="entry name" value="DUF4143"/>
</dbReference>
<dbReference type="KEGG" id="wcp:H9Q76_11705"/>
<dbReference type="PANTHER" id="PTHR33295:SF7">
    <property type="entry name" value="ATPASE"/>
    <property type="match status" value="1"/>
</dbReference>
<organism evidence="3 4">
    <name type="scientific">Wujia chipingensis</name>
    <dbReference type="NCBI Taxonomy" id="2763670"/>
    <lineage>
        <taxon>Bacteria</taxon>
        <taxon>Bacillati</taxon>
        <taxon>Bacillota</taxon>
        <taxon>Clostridia</taxon>
        <taxon>Lachnospirales</taxon>
        <taxon>Lachnospiraceae</taxon>
        <taxon>Wujia</taxon>
    </lineage>
</organism>
<proteinExistence type="predicted"/>
<dbReference type="AlphaFoldDB" id="A0A7G9FLD5"/>
<feature type="domain" description="AAA" evidence="1">
    <location>
        <begin position="18"/>
        <end position="146"/>
    </location>
</feature>
<reference evidence="3 4" key="1">
    <citation type="submission" date="2020-08" db="EMBL/GenBank/DDBJ databases">
        <authorList>
            <person name="Liu C."/>
            <person name="Sun Q."/>
        </authorList>
    </citation>
    <scope>NUCLEOTIDE SEQUENCE [LARGE SCALE GENOMIC DNA]</scope>
    <source>
        <strain evidence="3 4">NSJ-4</strain>
    </source>
</reference>
<keyword evidence="4" id="KW-1185">Reference proteome</keyword>
<dbReference type="PANTHER" id="PTHR33295">
    <property type="entry name" value="ATPASE"/>
    <property type="match status" value="1"/>
</dbReference>
<dbReference type="SUPFAM" id="SSF52540">
    <property type="entry name" value="P-loop containing nucleoside triphosphate hydrolases"/>
    <property type="match status" value="1"/>
</dbReference>
<evidence type="ECO:0000313" key="4">
    <source>
        <dbReference type="Proteomes" id="UP000515819"/>
    </source>
</evidence>
<dbReference type="Pfam" id="PF13173">
    <property type="entry name" value="AAA_14"/>
    <property type="match status" value="1"/>
</dbReference>
<gene>
    <name evidence="3" type="ORF">H9Q76_11705</name>
</gene>
<dbReference type="Proteomes" id="UP000515819">
    <property type="component" value="Chromosome"/>
</dbReference>
<dbReference type="EMBL" id="CP060632">
    <property type="protein sequence ID" value="QNL99366.1"/>
    <property type="molecule type" value="Genomic_DNA"/>
</dbReference>
<protein>
    <submittedName>
        <fullName evidence="3">AAA family ATPase</fullName>
    </submittedName>
</protein>
<accession>A0A7G9FLD5</accession>
<evidence type="ECO:0000259" key="1">
    <source>
        <dbReference type="Pfam" id="PF13173"/>
    </source>
</evidence>
<dbReference type="Pfam" id="PF13635">
    <property type="entry name" value="DUF4143"/>
    <property type="match status" value="1"/>
</dbReference>
<name>A0A7G9FLD5_9FIRM</name>
<evidence type="ECO:0000313" key="3">
    <source>
        <dbReference type="EMBL" id="QNL99366.1"/>
    </source>
</evidence>
<feature type="domain" description="DUF4143" evidence="2">
    <location>
        <begin position="228"/>
        <end position="367"/>
    </location>
</feature>
<sequence length="423" mass="48454">MYRNIINDFANWYDQTKRKILYVKGAKGVGKTWAVRDFATAFFKQQCYINLAEDSACQDAIAGDSNLDLLLSQRFPFGDASDCIFIFDEVQAVPDCAEFFYAFRKNHPDYTICLIASSMEFTEFEYSHPDVFEIFRMRPMTFEEYMIASKAHPFIDAISKHKDTPLTNLEIGAITSMLREYLLVGGMPGVVHAYLKNRDLSIIRPMQEALLEDYVQLMKQTYPVALYQRCKRIFRSIPEQLARENKKFMYKSVDSNARSREYAEAAQALCNLGIARKLPRLTSGNLPLEEHVDYKSFELFFIDHGLLRAAYGLPMNEEIDVNDILAEKCGAIAEQFIFQELSSKIPYLYYWVSGATARVPFVYEGEDAPVPVDIRFVPNSKAQNIKTFRSKNSNTNIAVKVSFNQVSLDGDTLNIPAYGLWNM</sequence>
<dbReference type="InterPro" id="IPR027417">
    <property type="entry name" value="P-loop_NTPase"/>
</dbReference>
<evidence type="ECO:0000259" key="2">
    <source>
        <dbReference type="Pfam" id="PF13635"/>
    </source>
</evidence>
<dbReference type="Gene3D" id="3.40.50.300">
    <property type="entry name" value="P-loop containing nucleotide triphosphate hydrolases"/>
    <property type="match status" value="1"/>
</dbReference>
<dbReference type="RefSeq" id="WP_118546212.1">
    <property type="nucleotide sequence ID" value="NZ_CP060632.1"/>
</dbReference>
<dbReference type="InterPro" id="IPR041682">
    <property type="entry name" value="AAA_14"/>
</dbReference>